<evidence type="ECO:0000313" key="3">
    <source>
        <dbReference type="EMBL" id="WDR03346.1"/>
    </source>
</evidence>
<dbReference type="InterPro" id="IPR004045">
    <property type="entry name" value="Glutathione_S-Trfase_N"/>
</dbReference>
<evidence type="ECO:0000313" key="4">
    <source>
        <dbReference type="Proteomes" id="UP001220530"/>
    </source>
</evidence>
<dbReference type="SFLD" id="SFLDG01150">
    <property type="entry name" value="Main.1:_Beta-like"/>
    <property type="match status" value="1"/>
</dbReference>
<dbReference type="InterPro" id="IPR004046">
    <property type="entry name" value="GST_C"/>
</dbReference>
<dbReference type="Gene3D" id="1.20.1050.10">
    <property type="match status" value="1"/>
</dbReference>
<feature type="domain" description="GST N-terminal" evidence="1">
    <location>
        <begin position="1"/>
        <end position="77"/>
    </location>
</feature>
<dbReference type="SFLD" id="SFLDG00358">
    <property type="entry name" value="Main_(cytGST)"/>
    <property type="match status" value="1"/>
</dbReference>
<name>A0ABY7YQ11_9HYPH</name>
<gene>
    <name evidence="3" type="ORF">PSQ19_04180</name>
</gene>
<dbReference type="Pfam" id="PF13417">
    <property type="entry name" value="GST_N_3"/>
    <property type="match status" value="1"/>
</dbReference>
<accession>A0ABY7YQ11</accession>
<dbReference type="InterPro" id="IPR010987">
    <property type="entry name" value="Glutathione-S-Trfase_C-like"/>
</dbReference>
<keyword evidence="4" id="KW-1185">Reference proteome</keyword>
<organism evidence="3 4">
    <name type="scientific">Devosia algicola</name>
    <dbReference type="NCBI Taxonomy" id="3026418"/>
    <lineage>
        <taxon>Bacteria</taxon>
        <taxon>Pseudomonadati</taxon>
        <taxon>Pseudomonadota</taxon>
        <taxon>Alphaproteobacteria</taxon>
        <taxon>Hyphomicrobiales</taxon>
        <taxon>Devosiaceae</taxon>
        <taxon>Devosia</taxon>
    </lineage>
</organism>
<dbReference type="Proteomes" id="UP001220530">
    <property type="component" value="Chromosome"/>
</dbReference>
<evidence type="ECO:0000259" key="2">
    <source>
        <dbReference type="PROSITE" id="PS50405"/>
    </source>
</evidence>
<dbReference type="SFLD" id="SFLDS00019">
    <property type="entry name" value="Glutathione_Transferase_(cytos"/>
    <property type="match status" value="1"/>
</dbReference>
<dbReference type="CDD" id="cd03047">
    <property type="entry name" value="GST_N_2"/>
    <property type="match status" value="1"/>
</dbReference>
<dbReference type="InterPro" id="IPR036249">
    <property type="entry name" value="Thioredoxin-like_sf"/>
</dbReference>
<dbReference type="EMBL" id="CP118246">
    <property type="protein sequence ID" value="WDR03346.1"/>
    <property type="molecule type" value="Genomic_DNA"/>
</dbReference>
<protein>
    <submittedName>
        <fullName evidence="3">Glutathione S-transferase family protein</fullName>
    </submittedName>
</protein>
<sequence length="206" mass="22680">MGSKNSANVQKATWALAELGIDYEHVPLGGSFKGVDTPEYLALNPHGLVPTLRDGDLVVWESHAIVRYLAAAYGAGSLWPLSPRDRAPIDQWTDWAETTFQPAWIGVFGSIVRVPKEKQDPSVIAAGVAKATTAFGQIEKQLDGRDYLAGNFSYADIVSGVALYRWFTMDIARPSLANVEAWYARLQQRSAFAENVIVSYADLYVR</sequence>
<dbReference type="SUPFAM" id="SSF52833">
    <property type="entry name" value="Thioredoxin-like"/>
    <property type="match status" value="1"/>
</dbReference>
<dbReference type="Gene3D" id="3.40.30.10">
    <property type="entry name" value="Glutaredoxin"/>
    <property type="match status" value="1"/>
</dbReference>
<dbReference type="SUPFAM" id="SSF47616">
    <property type="entry name" value="GST C-terminal domain-like"/>
    <property type="match status" value="1"/>
</dbReference>
<dbReference type="PANTHER" id="PTHR44051:SF19">
    <property type="entry name" value="DISULFIDE-BOND OXIDOREDUCTASE YFCG"/>
    <property type="match status" value="1"/>
</dbReference>
<evidence type="ECO:0000259" key="1">
    <source>
        <dbReference type="PROSITE" id="PS50404"/>
    </source>
</evidence>
<dbReference type="InterPro" id="IPR036282">
    <property type="entry name" value="Glutathione-S-Trfase_C_sf"/>
</dbReference>
<feature type="domain" description="GST C-terminal" evidence="2">
    <location>
        <begin position="82"/>
        <end position="206"/>
    </location>
</feature>
<dbReference type="PROSITE" id="PS50404">
    <property type="entry name" value="GST_NTER"/>
    <property type="match status" value="1"/>
</dbReference>
<dbReference type="RefSeq" id="WP_282219740.1">
    <property type="nucleotide sequence ID" value="NZ_CP118246.1"/>
</dbReference>
<dbReference type="Pfam" id="PF00043">
    <property type="entry name" value="GST_C"/>
    <property type="match status" value="1"/>
</dbReference>
<dbReference type="InterPro" id="IPR040079">
    <property type="entry name" value="Glutathione_S-Trfase"/>
</dbReference>
<dbReference type="PANTHER" id="PTHR44051">
    <property type="entry name" value="GLUTATHIONE S-TRANSFERASE-RELATED"/>
    <property type="match status" value="1"/>
</dbReference>
<proteinExistence type="predicted"/>
<dbReference type="PROSITE" id="PS50405">
    <property type="entry name" value="GST_CTER"/>
    <property type="match status" value="1"/>
</dbReference>
<reference evidence="3 4" key="1">
    <citation type="submission" date="2023-02" db="EMBL/GenBank/DDBJ databases">
        <title>Devosia algicola sp. nov., isolated from the phycosphere of marine algae.</title>
        <authorList>
            <person name="Kim J.M."/>
            <person name="Lee J.K."/>
            <person name="Choi B.J."/>
            <person name="Bayburt H."/>
            <person name="Jeon C.O."/>
        </authorList>
    </citation>
    <scope>NUCLEOTIDE SEQUENCE [LARGE SCALE GENOMIC DNA]</scope>
    <source>
        <strain evidence="3 4">G20-9</strain>
    </source>
</reference>